<keyword evidence="3" id="KW-1185">Reference proteome</keyword>
<dbReference type="Proteomes" id="UP001152622">
    <property type="component" value="Chromosome 19"/>
</dbReference>
<dbReference type="AlphaFoldDB" id="A0A9Q1IE73"/>
<dbReference type="EMBL" id="JAINUF010000019">
    <property type="protein sequence ID" value="KAJ8337275.1"/>
    <property type="molecule type" value="Genomic_DNA"/>
</dbReference>
<evidence type="ECO:0000313" key="3">
    <source>
        <dbReference type="Proteomes" id="UP001152622"/>
    </source>
</evidence>
<feature type="compositionally biased region" description="Basic residues" evidence="1">
    <location>
        <begin position="91"/>
        <end position="102"/>
    </location>
</feature>
<proteinExistence type="predicted"/>
<evidence type="ECO:0000256" key="1">
    <source>
        <dbReference type="SAM" id="MobiDB-lite"/>
    </source>
</evidence>
<protein>
    <submittedName>
        <fullName evidence="2">Uncharacterized protein</fullName>
    </submittedName>
</protein>
<name>A0A9Q1IE73_SYNKA</name>
<comment type="caution">
    <text evidence="2">The sequence shown here is derived from an EMBL/GenBank/DDBJ whole genome shotgun (WGS) entry which is preliminary data.</text>
</comment>
<organism evidence="2 3">
    <name type="scientific">Synaphobranchus kaupii</name>
    <name type="common">Kaup's arrowtooth eel</name>
    <dbReference type="NCBI Taxonomy" id="118154"/>
    <lineage>
        <taxon>Eukaryota</taxon>
        <taxon>Metazoa</taxon>
        <taxon>Chordata</taxon>
        <taxon>Craniata</taxon>
        <taxon>Vertebrata</taxon>
        <taxon>Euteleostomi</taxon>
        <taxon>Actinopterygii</taxon>
        <taxon>Neopterygii</taxon>
        <taxon>Teleostei</taxon>
        <taxon>Anguilliformes</taxon>
        <taxon>Synaphobranchidae</taxon>
        <taxon>Synaphobranchus</taxon>
    </lineage>
</organism>
<feature type="region of interest" description="Disordered" evidence="1">
    <location>
        <begin position="80"/>
        <end position="102"/>
    </location>
</feature>
<evidence type="ECO:0000313" key="2">
    <source>
        <dbReference type="EMBL" id="KAJ8337275.1"/>
    </source>
</evidence>
<sequence length="102" mass="11134">MTTQLTSAIVALTTRLRKAATGRLLRHNRSPRGHPARFRRLRPVTAGVGPKPSGTRGAAKLIGSVAKRTPRGRTLLVEKMSTDTGVGPKSGTRRYRHRRLAT</sequence>
<accession>A0A9Q1IE73</accession>
<reference evidence="2" key="1">
    <citation type="journal article" date="2023" name="Science">
        <title>Genome structures resolve the early diversification of teleost fishes.</title>
        <authorList>
            <person name="Parey E."/>
            <person name="Louis A."/>
            <person name="Montfort J."/>
            <person name="Bouchez O."/>
            <person name="Roques C."/>
            <person name="Iampietro C."/>
            <person name="Lluch J."/>
            <person name="Castinel A."/>
            <person name="Donnadieu C."/>
            <person name="Desvignes T."/>
            <person name="Floi Bucao C."/>
            <person name="Jouanno E."/>
            <person name="Wen M."/>
            <person name="Mejri S."/>
            <person name="Dirks R."/>
            <person name="Jansen H."/>
            <person name="Henkel C."/>
            <person name="Chen W.J."/>
            <person name="Zahm M."/>
            <person name="Cabau C."/>
            <person name="Klopp C."/>
            <person name="Thompson A.W."/>
            <person name="Robinson-Rechavi M."/>
            <person name="Braasch I."/>
            <person name="Lecointre G."/>
            <person name="Bobe J."/>
            <person name="Postlethwait J.H."/>
            <person name="Berthelot C."/>
            <person name="Roest Crollius H."/>
            <person name="Guiguen Y."/>
        </authorList>
    </citation>
    <scope>NUCLEOTIDE SEQUENCE</scope>
    <source>
        <strain evidence="2">WJC10195</strain>
    </source>
</reference>
<gene>
    <name evidence="2" type="ORF">SKAU_G00384950</name>
</gene>